<dbReference type="PROSITE" id="PS50005">
    <property type="entry name" value="TPR"/>
    <property type="match status" value="1"/>
</dbReference>
<dbReference type="SUPFAM" id="SSF48452">
    <property type="entry name" value="TPR-like"/>
    <property type="match status" value="1"/>
</dbReference>
<dbReference type="EMBL" id="CP075546">
    <property type="protein sequence ID" value="QVV89728.1"/>
    <property type="molecule type" value="Genomic_DNA"/>
</dbReference>
<gene>
    <name evidence="4" type="ORF">KHC33_04230</name>
</gene>
<evidence type="ECO:0000256" key="3">
    <source>
        <dbReference type="SAM" id="Phobius"/>
    </source>
</evidence>
<feature type="transmembrane region" description="Helical" evidence="3">
    <location>
        <begin position="146"/>
        <end position="165"/>
    </location>
</feature>
<feature type="repeat" description="TPR" evidence="1">
    <location>
        <begin position="33"/>
        <end position="66"/>
    </location>
</feature>
<dbReference type="Proteomes" id="UP000680656">
    <property type="component" value="Chromosome"/>
</dbReference>
<dbReference type="InterPro" id="IPR011990">
    <property type="entry name" value="TPR-like_helical_dom_sf"/>
</dbReference>
<dbReference type="RefSeq" id="WP_214420516.1">
    <property type="nucleotide sequence ID" value="NZ_CP075546.1"/>
</dbReference>
<name>A0A8E7EHU3_9EURY</name>
<dbReference type="SMART" id="SM00028">
    <property type="entry name" value="TPR"/>
    <property type="match status" value="1"/>
</dbReference>
<evidence type="ECO:0000313" key="4">
    <source>
        <dbReference type="EMBL" id="QVV89728.1"/>
    </source>
</evidence>
<evidence type="ECO:0000256" key="1">
    <source>
        <dbReference type="PROSITE-ProRule" id="PRU00339"/>
    </source>
</evidence>
<proteinExistence type="predicted"/>
<feature type="region of interest" description="Disordered" evidence="2">
    <location>
        <begin position="91"/>
        <end position="111"/>
    </location>
</feature>
<dbReference type="InterPro" id="IPR019734">
    <property type="entry name" value="TPR_rpt"/>
</dbReference>
<keyword evidence="3" id="KW-0472">Membrane</keyword>
<reference evidence="4 5" key="1">
    <citation type="submission" date="2021-05" db="EMBL/GenBank/DDBJ databases">
        <title>A novel Methanospirillum isolate from a pyrite-forming mixed culture.</title>
        <authorList>
            <person name="Bunk B."/>
            <person name="Sproer C."/>
            <person name="Spring S."/>
            <person name="Pester M."/>
        </authorList>
    </citation>
    <scope>NUCLEOTIDE SEQUENCE [LARGE SCALE GENOMIC DNA]</scope>
    <source>
        <strain evidence="4 5">J.3.6.1-F.2.7.3</strain>
    </source>
</reference>
<accession>A0A8E7EHU3</accession>
<dbReference type="KEGG" id="mrtj:KHC33_04230"/>
<dbReference type="Gene3D" id="1.25.40.10">
    <property type="entry name" value="Tetratricopeptide repeat domain"/>
    <property type="match status" value="1"/>
</dbReference>
<organism evidence="4 5">
    <name type="scientific">Methanospirillum purgamenti</name>
    <dbReference type="NCBI Taxonomy" id="2834276"/>
    <lineage>
        <taxon>Archaea</taxon>
        <taxon>Methanobacteriati</taxon>
        <taxon>Methanobacteriota</taxon>
        <taxon>Stenosarchaea group</taxon>
        <taxon>Methanomicrobia</taxon>
        <taxon>Methanomicrobiales</taxon>
        <taxon>Methanospirillaceae</taxon>
        <taxon>Methanospirillum</taxon>
    </lineage>
</organism>
<dbReference type="AlphaFoldDB" id="A0A8E7EHU3"/>
<evidence type="ECO:0000256" key="2">
    <source>
        <dbReference type="SAM" id="MobiDB-lite"/>
    </source>
</evidence>
<protein>
    <submittedName>
        <fullName evidence="4">Tetratricopeptide repeat protein</fullName>
    </submittedName>
</protein>
<dbReference type="Pfam" id="PF00515">
    <property type="entry name" value="TPR_1"/>
    <property type="match status" value="1"/>
</dbReference>
<dbReference type="GeneID" id="65096364"/>
<feature type="compositionally biased region" description="Polar residues" evidence="2">
    <location>
        <begin position="96"/>
        <end position="107"/>
    </location>
</feature>
<feature type="transmembrane region" description="Helical" evidence="3">
    <location>
        <begin position="186"/>
        <end position="212"/>
    </location>
</feature>
<keyword evidence="5" id="KW-1185">Reference proteome</keyword>
<dbReference type="PROSITE" id="PS50293">
    <property type="entry name" value="TPR_REGION"/>
    <property type="match status" value="1"/>
</dbReference>
<keyword evidence="3" id="KW-1133">Transmembrane helix</keyword>
<evidence type="ECO:0000313" key="5">
    <source>
        <dbReference type="Proteomes" id="UP000680656"/>
    </source>
</evidence>
<keyword evidence="1" id="KW-0802">TPR repeat</keyword>
<sequence>MSFENGMKHFKEGNLKNALREFEDEIEQNDQNDKAWNALGICYSKTGDYESASTCFENALILSPDNSTYQNNFERNEASKSETDDILTLEDKPKPQKSSVSKTPNQDDQYRSPYIPAALSIFPGLGHVYNGLGGFAGLLRSLITSLLYPFVIGFFIHLYLIYDSYKIRQQMNNGEIEPKFGILMDYVIYFLLIPVLLALTVILAAVIAAFVFGMAGSAG</sequence>
<keyword evidence="3" id="KW-0812">Transmembrane</keyword>